<keyword evidence="3" id="KW-1185">Reference proteome</keyword>
<reference evidence="2 3" key="1">
    <citation type="submission" date="2020-02" db="EMBL/GenBank/DDBJ databases">
        <title>Genome assembly of a novel Clostridium senegalense strain.</title>
        <authorList>
            <person name="Gupta T.B."/>
            <person name="Jauregui R."/>
            <person name="Maclean P."/>
            <person name="Nawarathana A."/>
            <person name="Brightwell G."/>
        </authorList>
    </citation>
    <scope>NUCLEOTIDE SEQUENCE [LARGE SCALE GENOMIC DNA]</scope>
    <source>
        <strain evidence="2 3">AGRFS4</strain>
    </source>
</reference>
<dbReference type="InterPro" id="IPR037522">
    <property type="entry name" value="HD_GYP_dom"/>
</dbReference>
<dbReference type="Pfam" id="PF13487">
    <property type="entry name" value="HD_5"/>
    <property type="match status" value="2"/>
</dbReference>
<dbReference type="PANTHER" id="PTHR43155:SF1">
    <property type="entry name" value="3'3'-CGAMP-SPECIFIC PHOSPHODIESTERASE 1"/>
    <property type="match status" value="1"/>
</dbReference>
<sequence length="400" mass="46102">MLFNLNEFLMSVSFALDFVEIDVLGVPSNHGKRVAYIALKVGQHLGLSSKELHDIVSLAILHDNGVSEKNLYNNLMCKEEINLNEVEVAKKHCIIGEENIINYPFLTDVKNIIKYHHEKYDGSGFFKLKGDEIPIMAQIIQFANDMEMNNNFKSDKKEDIISFIKERENISFSHKISRAFIEIARDEKFWININNESINNIIKKETPSYSLELSFDEIRNITKVLSKIIDCKSRYTQRHSRGLSEKVGIMADFYNYSHDEKVQLMIAADLHDIGKLAVPNSILDSPNKLTEEEFKVVKNHAYYTRVALHEIKGFEKITEWAANHHEKLNGKGYPFGFTEDNLDFNSRLMACLDIYQAITEERPYRKSLSHKEAMGILNKMSTEGYIDSKITNDINEVFSL</sequence>
<protein>
    <submittedName>
        <fullName evidence="2">HD domain-containing protein</fullName>
    </submittedName>
</protein>
<feature type="domain" description="HD-GYP" evidence="1">
    <location>
        <begin position="214"/>
        <end position="400"/>
    </location>
</feature>
<accession>A0A6M0H5B8</accession>
<name>A0A6M0H5B8_9CLOT</name>
<dbReference type="SMART" id="SM00471">
    <property type="entry name" value="HDc"/>
    <property type="match status" value="2"/>
</dbReference>
<dbReference type="Proteomes" id="UP000481872">
    <property type="component" value="Unassembled WGS sequence"/>
</dbReference>
<dbReference type="InterPro" id="IPR003607">
    <property type="entry name" value="HD/PDEase_dom"/>
</dbReference>
<dbReference type="CDD" id="cd00077">
    <property type="entry name" value="HDc"/>
    <property type="match status" value="2"/>
</dbReference>
<comment type="caution">
    <text evidence="2">The sequence shown here is derived from an EMBL/GenBank/DDBJ whole genome shotgun (WGS) entry which is preliminary data.</text>
</comment>
<dbReference type="RefSeq" id="WP_061996399.1">
    <property type="nucleotide sequence ID" value="NZ_JAAGPU010000028.1"/>
</dbReference>
<dbReference type="SUPFAM" id="SSF109604">
    <property type="entry name" value="HD-domain/PDEase-like"/>
    <property type="match status" value="2"/>
</dbReference>
<evidence type="ECO:0000259" key="1">
    <source>
        <dbReference type="PROSITE" id="PS51832"/>
    </source>
</evidence>
<dbReference type="AlphaFoldDB" id="A0A6M0H5B8"/>
<evidence type="ECO:0000313" key="2">
    <source>
        <dbReference type="EMBL" id="NEU05910.1"/>
    </source>
</evidence>
<organism evidence="2 3">
    <name type="scientific">Clostridium senegalense</name>
    <dbReference type="NCBI Taxonomy" id="1465809"/>
    <lineage>
        <taxon>Bacteria</taxon>
        <taxon>Bacillati</taxon>
        <taxon>Bacillota</taxon>
        <taxon>Clostridia</taxon>
        <taxon>Eubacteriales</taxon>
        <taxon>Clostridiaceae</taxon>
        <taxon>Clostridium</taxon>
    </lineage>
</organism>
<dbReference type="PANTHER" id="PTHR43155">
    <property type="entry name" value="CYCLIC DI-GMP PHOSPHODIESTERASE PA4108-RELATED"/>
    <property type="match status" value="1"/>
</dbReference>
<evidence type="ECO:0000313" key="3">
    <source>
        <dbReference type="Proteomes" id="UP000481872"/>
    </source>
</evidence>
<dbReference type="EMBL" id="JAAGPU010000028">
    <property type="protein sequence ID" value="NEU05910.1"/>
    <property type="molecule type" value="Genomic_DNA"/>
</dbReference>
<dbReference type="PROSITE" id="PS51832">
    <property type="entry name" value="HD_GYP"/>
    <property type="match status" value="1"/>
</dbReference>
<dbReference type="Gene3D" id="1.10.3210.10">
    <property type="entry name" value="Hypothetical protein af1432"/>
    <property type="match status" value="2"/>
</dbReference>
<proteinExistence type="predicted"/>
<gene>
    <name evidence="2" type="ORF">G3M99_13820</name>
</gene>